<keyword evidence="2 5" id="KW-0645">Protease</keyword>
<evidence type="ECO:0000256" key="3">
    <source>
        <dbReference type="ARBA" id="ARBA00022801"/>
    </source>
</evidence>
<evidence type="ECO:0000313" key="5">
    <source>
        <dbReference type="EMBL" id="QUS39056.1"/>
    </source>
</evidence>
<keyword evidence="3" id="KW-0378">Hydrolase</keyword>
<proteinExistence type="predicted"/>
<sequence>MTERLEIKATLAVSDEGEITGNAWPFGSADSVGDIITKGAFGDILSDLPILFEHRPSDLVGTWNEVRESEEGLVVKGQLHLDQLRARSIRSMLKSGLVSGLSIGFRTKSHSKQGRNRIISALDLAEISLVKNPSHPRARVNSAKSFDEAAALAAVINRAAAALSLR</sequence>
<dbReference type="InterPro" id="IPR054613">
    <property type="entry name" value="Peptidase_S78_dom"/>
</dbReference>
<reference evidence="5 6" key="1">
    <citation type="submission" date="2019-02" db="EMBL/GenBank/DDBJ databases">
        <title>Emended description of the genus Rhodopseudomonas and description of Rhodopseudomonas albus sp. nov., a non-phototrophic, heavy-metal-tolerant bacterium isolated from garden soil.</title>
        <authorList>
            <person name="Bao Z."/>
            <person name="Cao W.W."/>
            <person name="Sato Y."/>
            <person name="Nishizawa T."/>
            <person name="Zhao J."/>
            <person name="Guo Y."/>
            <person name="Ohta H."/>
        </authorList>
    </citation>
    <scope>NUCLEOTIDE SEQUENCE [LARGE SCALE GENOMIC DNA]</scope>
    <source>
        <strain evidence="5 6">SK50-23</strain>
    </source>
</reference>
<evidence type="ECO:0000313" key="6">
    <source>
        <dbReference type="Proteomes" id="UP000682843"/>
    </source>
</evidence>
<dbReference type="GO" id="GO:0008233">
    <property type="term" value="F:peptidase activity"/>
    <property type="evidence" value="ECO:0007669"/>
    <property type="project" value="UniProtKB-KW"/>
</dbReference>
<dbReference type="Proteomes" id="UP000682843">
    <property type="component" value="Chromosome"/>
</dbReference>
<protein>
    <submittedName>
        <fullName evidence="5">HK97 family phage prohead protease</fullName>
    </submittedName>
</protein>
<evidence type="ECO:0000256" key="2">
    <source>
        <dbReference type="ARBA" id="ARBA00022670"/>
    </source>
</evidence>
<evidence type="ECO:0000256" key="1">
    <source>
        <dbReference type="ARBA" id="ARBA00022612"/>
    </source>
</evidence>
<dbReference type="RefSeq" id="WP_211912601.1">
    <property type="nucleotide sequence ID" value="NZ_CP036498.1"/>
</dbReference>
<dbReference type="NCBIfam" id="TIGR01543">
    <property type="entry name" value="proheadase_HK97"/>
    <property type="match status" value="1"/>
</dbReference>
<dbReference type="GO" id="GO:0006508">
    <property type="term" value="P:proteolysis"/>
    <property type="evidence" value="ECO:0007669"/>
    <property type="project" value="UniProtKB-KW"/>
</dbReference>
<keyword evidence="1" id="KW-1188">Viral release from host cell</keyword>
<organism evidence="5 6">
    <name type="scientific">Tardiphaga alba</name>
    <dbReference type="NCBI Taxonomy" id="340268"/>
    <lineage>
        <taxon>Bacteria</taxon>
        <taxon>Pseudomonadati</taxon>
        <taxon>Pseudomonadota</taxon>
        <taxon>Alphaproteobacteria</taxon>
        <taxon>Hyphomicrobiales</taxon>
        <taxon>Nitrobacteraceae</taxon>
        <taxon>Tardiphaga</taxon>
    </lineage>
</organism>
<accession>A0ABX8A7R0</accession>
<dbReference type="SUPFAM" id="SSF50789">
    <property type="entry name" value="Herpes virus serine proteinase, assemblin"/>
    <property type="match status" value="1"/>
</dbReference>
<gene>
    <name evidence="5" type="ORF">RPMA_09585</name>
</gene>
<keyword evidence="6" id="KW-1185">Reference proteome</keyword>
<dbReference type="EMBL" id="CP036498">
    <property type="protein sequence ID" value="QUS39056.1"/>
    <property type="molecule type" value="Genomic_DNA"/>
</dbReference>
<dbReference type="InterPro" id="IPR006433">
    <property type="entry name" value="Prohead_protease"/>
</dbReference>
<name>A0ABX8A7R0_9BRAD</name>
<evidence type="ECO:0000259" key="4">
    <source>
        <dbReference type="Pfam" id="PF04586"/>
    </source>
</evidence>
<feature type="domain" description="Prohead serine protease" evidence="4">
    <location>
        <begin position="6"/>
        <end position="148"/>
    </location>
</feature>
<dbReference type="Pfam" id="PF04586">
    <property type="entry name" value="Peptidase_S78"/>
    <property type="match status" value="1"/>
</dbReference>